<dbReference type="EMBL" id="JALJOQ010000098">
    <property type="protein sequence ID" value="KAK9798487.1"/>
    <property type="molecule type" value="Genomic_DNA"/>
</dbReference>
<accession>A0AAW1NY36</accession>
<dbReference type="PRINTS" id="PR01463">
    <property type="entry name" value="EAGCHANLFMLY"/>
</dbReference>
<dbReference type="SUPFAM" id="SSF51206">
    <property type="entry name" value="cAMP-binding domain-like"/>
    <property type="match status" value="1"/>
</dbReference>
<keyword evidence="8" id="KW-0406">Ion transport</keyword>
<dbReference type="Gene3D" id="1.10.287.70">
    <property type="match status" value="1"/>
</dbReference>
<evidence type="ECO:0000256" key="10">
    <source>
        <dbReference type="ARBA" id="ARBA00023303"/>
    </source>
</evidence>
<dbReference type="InterPro" id="IPR003938">
    <property type="entry name" value="K_chnl_volt-dep_EAG/ELK/ERG"/>
</dbReference>
<feature type="transmembrane region" description="Helical" evidence="12">
    <location>
        <begin position="323"/>
        <end position="342"/>
    </location>
</feature>
<keyword evidence="3" id="KW-0813">Transport</keyword>
<dbReference type="Gene3D" id="1.10.287.630">
    <property type="entry name" value="Helix hairpin bin"/>
    <property type="match status" value="1"/>
</dbReference>
<evidence type="ECO:0000256" key="6">
    <source>
        <dbReference type="ARBA" id="ARBA00022882"/>
    </source>
</evidence>
<feature type="transmembrane region" description="Helical" evidence="12">
    <location>
        <begin position="242"/>
        <end position="265"/>
    </location>
</feature>
<evidence type="ECO:0000256" key="5">
    <source>
        <dbReference type="ARBA" id="ARBA00022826"/>
    </source>
</evidence>
<dbReference type="Proteomes" id="UP001465755">
    <property type="component" value="Unassembled WGS sequence"/>
</dbReference>
<dbReference type="InterPro" id="IPR014710">
    <property type="entry name" value="RmlC-like_jellyroll"/>
</dbReference>
<evidence type="ECO:0000256" key="4">
    <source>
        <dbReference type="ARBA" id="ARBA00022692"/>
    </source>
</evidence>
<dbReference type="PROSITE" id="PS50042">
    <property type="entry name" value="CNMP_BINDING_3"/>
    <property type="match status" value="1"/>
</dbReference>
<dbReference type="InterPro" id="IPR045319">
    <property type="entry name" value="KAT/AKT"/>
</dbReference>
<protein>
    <recommendedName>
        <fullName evidence="13">Cyclic nucleotide-binding domain-containing protein</fullName>
    </recommendedName>
</protein>
<organism evidence="14 15">
    <name type="scientific">Symbiochloris irregularis</name>
    <dbReference type="NCBI Taxonomy" id="706552"/>
    <lineage>
        <taxon>Eukaryota</taxon>
        <taxon>Viridiplantae</taxon>
        <taxon>Chlorophyta</taxon>
        <taxon>core chlorophytes</taxon>
        <taxon>Trebouxiophyceae</taxon>
        <taxon>Trebouxiales</taxon>
        <taxon>Trebouxiaceae</taxon>
        <taxon>Symbiochloris</taxon>
    </lineage>
</organism>
<evidence type="ECO:0000256" key="1">
    <source>
        <dbReference type="ARBA" id="ARBA00004141"/>
    </source>
</evidence>
<dbReference type="Pfam" id="PF00027">
    <property type="entry name" value="cNMP_binding"/>
    <property type="match status" value="1"/>
</dbReference>
<evidence type="ECO:0000256" key="3">
    <source>
        <dbReference type="ARBA" id="ARBA00022448"/>
    </source>
</evidence>
<evidence type="ECO:0000256" key="12">
    <source>
        <dbReference type="SAM" id="Phobius"/>
    </source>
</evidence>
<comment type="caution">
    <text evidence="14">The sequence shown here is derived from an EMBL/GenBank/DDBJ whole genome shotgun (WGS) entry which is preliminary data.</text>
</comment>
<keyword evidence="7 12" id="KW-1133">Transmembrane helix</keyword>
<evidence type="ECO:0000259" key="13">
    <source>
        <dbReference type="PROSITE" id="PS50042"/>
    </source>
</evidence>
<dbReference type="PANTHER" id="PTHR45743">
    <property type="entry name" value="POTASSIUM CHANNEL AKT1"/>
    <property type="match status" value="1"/>
</dbReference>
<dbReference type="CDD" id="cd00038">
    <property type="entry name" value="CAP_ED"/>
    <property type="match status" value="1"/>
</dbReference>
<keyword evidence="15" id="KW-1185">Reference proteome</keyword>
<feature type="domain" description="Cyclic nucleotide-binding" evidence="13">
    <location>
        <begin position="428"/>
        <end position="550"/>
    </location>
</feature>
<dbReference type="AlphaFoldDB" id="A0AAW1NY36"/>
<gene>
    <name evidence="14" type="ORF">WJX73_000281</name>
</gene>
<name>A0AAW1NY36_9CHLO</name>
<sequence>MRAEQVLDLWHSSEPAWRSTVDVEAKNLHFAAGFHLAKRSKGNTDPEDCEHSVPLLSEAELEQTISVRNTSIFHLPMLPPHSVIVLLQMVIIGILDATYTAFKVPISFALPARLNPLALSCILDEAAGLLFTLDMFIHFHTGVVTVEQSTASVIMGGWEVAQHYIWHGSFIIDFLATVPSWVEAVFLIGFPDDDNKRNVVLVMNVLRLLRLLRLARFVQAVLLMSMGGRLGRKMLGRIPVTFVYLCNIFYGMAVLVNLLGCLWLFTARCEGYEHSWLTEVGGEDLSGAPASSQYIVAVHFAMTTMATVGYGDTHPTTTVERMIAMLIMSIGIFFFGFLISALSELVGAASSSARRASLLHHKIKDVEQWMHCRKLPRSIRGEVTSYYANIWVASAEAHEADLLEELPAHMRGRIVSHLLQDVFQSCELFSCLDAATLAVLATSLRARAVLPGHDLCRAGDEADCLWILQSGSVVAVRHAETVDTLHAPAVLGEAVLFKEEHKSEAMPRRECTYRAQSSCMLWELSLKDREGLLYTCPQLHEAMLNGYRSRSRQPAAARAREHWRGAMRSVQEHGLAQQHDGQHSEQGAGAMQQETTHADCDRQDLLGGPWRGLQRITYSSDLPMPRRC</sequence>
<dbReference type="PANTHER" id="PTHR45743:SF2">
    <property type="entry name" value="POTASSIUM CHANNEL AKT1"/>
    <property type="match status" value="1"/>
</dbReference>
<dbReference type="InterPro" id="IPR018490">
    <property type="entry name" value="cNMP-bd_dom_sf"/>
</dbReference>
<comment type="similarity">
    <text evidence="2">Belongs to the potassium channel family. Plant (TC 1.A.1.4) subfamily.</text>
</comment>
<evidence type="ECO:0000256" key="9">
    <source>
        <dbReference type="ARBA" id="ARBA00023136"/>
    </source>
</evidence>
<evidence type="ECO:0000256" key="11">
    <source>
        <dbReference type="SAM" id="MobiDB-lite"/>
    </source>
</evidence>
<dbReference type="InterPro" id="IPR005821">
    <property type="entry name" value="Ion_trans_dom"/>
</dbReference>
<proteinExistence type="inferred from homology"/>
<keyword evidence="10" id="KW-0407">Ion channel</keyword>
<keyword evidence="5" id="KW-0631">Potassium channel</keyword>
<evidence type="ECO:0000313" key="14">
    <source>
        <dbReference type="EMBL" id="KAK9798487.1"/>
    </source>
</evidence>
<dbReference type="SMART" id="SM00100">
    <property type="entry name" value="cNMP"/>
    <property type="match status" value="1"/>
</dbReference>
<evidence type="ECO:0000256" key="2">
    <source>
        <dbReference type="ARBA" id="ARBA00007929"/>
    </source>
</evidence>
<dbReference type="Gene3D" id="2.60.120.10">
    <property type="entry name" value="Jelly Rolls"/>
    <property type="match status" value="1"/>
</dbReference>
<dbReference type="InterPro" id="IPR000595">
    <property type="entry name" value="cNMP-bd_dom"/>
</dbReference>
<reference evidence="14 15" key="1">
    <citation type="journal article" date="2024" name="Nat. Commun.">
        <title>Phylogenomics reveals the evolutionary origins of lichenization in chlorophyte algae.</title>
        <authorList>
            <person name="Puginier C."/>
            <person name="Libourel C."/>
            <person name="Otte J."/>
            <person name="Skaloud P."/>
            <person name="Haon M."/>
            <person name="Grisel S."/>
            <person name="Petersen M."/>
            <person name="Berrin J.G."/>
            <person name="Delaux P.M."/>
            <person name="Dal Grande F."/>
            <person name="Keller J."/>
        </authorList>
    </citation>
    <scope>NUCLEOTIDE SEQUENCE [LARGE SCALE GENOMIC DNA]</scope>
    <source>
        <strain evidence="14 15">SAG 2036</strain>
    </source>
</reference>
<comment type="subcellular location">
    <subcellularLocation>
        <location evidence="1">Membrane</location>
        <topology evidence="1">Multi-pass membrane protein</topology>
    </subcellularLocation>
</comment>
<feature type="region of interest" description="Disordered" evidence="11">
    <location>
        <begin position="571"/>
        <end position="606"/>
    </location>
</feature>
<keyword evidence="5" id="KW-0630">Potassium</keyword>
<keyword evidence="5" id="KW-0633">Potassium transport</keyword>
<keyword evidence="6" id="KW-0851">Voltage-gated channel</keyword>
<dbReference type="Pfam" id="PF00520">
    <property type="entry name" value="Ion_trans"/>
    <property type="match status" value="1"/>
</dbReference>
<keyword evidence="4 12" id="KW-0812">Transmembrane</keyword>
<evidence type="ECO:0000256" key="8">
    <source>
        <dbReference type="ARBA" id="ARBA00023065"/>
    </source>
</evidence>
<dbReference type="GO" id="GO:0005249">
    <property type="term" value="F:voltage-gated potassium channel activity"/>
    <property type="evidence" value="ECO:0007669"/>
    <property type="project" value="InterPro"/>
</dbReference>
<dbReference type="GO" id="GO:0034702">
    <property type="term" value="C:monoatomic ion channel complex"/>
    <property type="evidence" value="ECO:0007669"/>
    <property type="project" value="UniProtKB-KW"/>
</dbReference>
<evidence type="ECO:0000256" key="7">
    <source>
        <dbReference type="ARBA" id="ARBA00022989"/>
    </source>
</evidence>
<evidence type="ECO:0000313" key="15">
    <source>
        <dbReference type="Proteomes" id="UP001465755"/>
    </source>
</evidence>
<keyword evidence="9 12" id="KW-0472">Membrane</keyword>
<dbReference type="SUPFAM" id="SSF81324">
    <property type="entry name" value="Voltage-gated potassium channels"/>
    <property type="match status" value="1"/>
</dbReference>